<dbReference type="EMBL" id="LT906453">
    <property type="protein sequence ID" value="SNV19991.1"/>
    <property type="molecule type" value="Genomic_DNA"/>
</dbReference>
<dbReference type="SUPFAM" id="SSF53335">
    <property type="entry name" value="S-adenosyl-L-methionine-dependent methyltransferases"/>
    <property type="match status" value="1"/>
</dbReference>
<dbReference type="InterPro" id="IPR029063">
    <property type="entry name" value="SAM-dependent_MTases_sf"/>
</dbReference>
<dbReference type="STRING" id="1121387.GCA_000429885_01206"/>
<keyword evidence="2" id="KW-1185">Reference proteome</keyword>
<accession>A0A239VCP4</accession>
<dbReference type="Proteomes" id="UP000242637">
    <property type="component" value="Chromosome 1"/>
</dbReference>
<name>A0A239VCP4_9MICO</name>
<proteinExistence type="predicted"/>
<organism evidence="1 2">
    <name type="scientific">Dermatophilus congolensis</name>
    <dbReference type="NCBI Taxonomy" id="1863"/>
    <lineage>
        <taxon>Bacteria</taxon>
        <taxon>Bacillati</taxon>
        <taxon>Actinomycetota</taxon>
        <taxon>Actinomycetes</taxon>
        <taxon>Micrococcales</taxon>
        <taxon>Dermatophilaceae</taxon>
        <taxon>Dermatophilus</taxon>
    </lineage>
</organism>
<gene>
    <name evidence="1" type="ORF">SAMEA4475696_00881</name>
</gene>
<dbReference type="Gene3D" id="3.40.50.150">
    <property type="entry name" value="Vaccinia Virus protein VP39"/>
    <property type="match status" value="1"/>
</dbReference>
<evidence type="ECO:0000313" key="2">
    <source>
        <dbReference type="Proteomes" id="UP000242637"/>
    </source>
</evidence>
<dbReference type="KEGG" id="dco:SAMEA4475696_0881"/>
<evidence type="ECO:0000313" key="1">
    <source>
        <dbReference type="EMBL" id="SNV19991.1"/>
    </source>
</evidence>
<protein>
    <recommendedName>
        <fullName evidence="3">Methylase of polypeptide chain release factors</fullName>
    </recommendedName>
</protein>
<dbReference type="AlphaFoldDB" id="A0A239VCP4"/>
<dbReference type="RefSeq" id="WP_243886417.1">
    <property type="nucleotide sequence ID" value="NZ_JAAFNJ010000001.1"/>
</dbReference>
<evidence type="ECO:0008006" key="3">
    <source>
        <dbReference type="Google" id="ProtNLM"/>
    </source>
</evidence>
<sequence length="252" mass="28658">MHTHLLTRRNNPTWIVDLGYGASPITTLDMANHLAAHPDIARHTHTANLRIRGLEIDPQRVHHAHTVMQQRRKTGHPEPIAVDFALGGFETPLPDNAQATVIRAFNVLRQYDEKDVPQAWETLCSRLTPEGIVIDGTCNELGRRTTWITLNRSGPIHLTISIKHGAWQRPSDIAERLPKALIHHNIPGTRINAFLTDWDDVWARNSHHATFGQRQWFIAACANLRDRGWPLLDGPRRWRLGEVTIHWDAVAP</sequence>
<reference evidence="1 2" key="1">
    <citation type="submission" date="2017-06" db="EMBL/GenBank/DDBJ databases">
        <authorList>
            <consortium name="Pathogen Informatics"/>
        </authorList>
    </citation>
    <scope>NUCLEOTIDE SEQUENCE [LARGE SCALE GENOMIC DNA]</scope>
    <source>
        <strain evidence="1 2">NCTC13039</strain>
    </source>
</reference>